<gene>
    <name evidence="2" type="ORF">LNINA_LOCUS1975</name>
</gene>
<name>A0AAV1IZ47_9NEOP</name>
<keyword evidence="3" id="KW-1185">Reference proteome</keyword>
<evidence type="ECO:0000256" key="1">
    <source>
        <dbReference type="SAM" id="Phobius"/>
    </source>
</evidence>
<keyword evidence="1" id="KW-0472">Membrane</keyword>
<reference evidence="2 3" key="1">
    <citation type="submission" date="2023-11" db="EMBL/GenBank/DDBJ databases">
        <authorList>
            <person name="Okamura Y."/>
        </authorList>
    </citation>
    <scope>NUCLEOTIDE SEQUENCE [LARGE SCALE GENOMIC DNA]</scope>
</reference>
<accession>A0AAV1IZ47</accession>
<dbReference type="EMBL" id="CAVLEF010000003">
    <property type="protein sequence ID" value="CAK1542041.1"/>
    <property type="molecule type" value="Genomic_DNA"/>
</dbReference>
<protein>
    <submittedName>
        <fullName evidence="2">Uncharacterized protein</fullName>
    </submittedName>
</protein>
<keyword evidence="1" id="KW-1133">Transmembrane helix</keyword>
<proteinExistence type="predicted"/>
<organism evidence="2 3">
    <name type="scientific">Leptosia nina</name>
    <dbReference type="NCBI Taxonomy" id="320188"/>
    <lineage>
        <taxon>Eukaryota</taxon>
        <taxon>Metazoa</taxon>
        <taxon>Ecdysozoa</taxon>
        <taxon>Arthropoda</taxon>
        <taxon>Hexapoda</taxon>
        <taxon>Insecta</taxon>
        <taxon>Pterygota</taxon>
        <taxon>Neoptera</taxon>
        <taxon>Endopterygota</taxon>
        <taxon>Lepidoptera</taxon>
        <taxon>Glossata</taxon>
        <taxon>Ditrysia</taxon>
        <taxon>Papilionoidea</taxon>
        <taxon>Pieridae</taxon>
        <taxon>Pierinae</taxon>
        <taxon>Leptosia</taxon>
    </lineage>
</organism>
<feature type="transmembrane region" description="Helical" evidence="1">
    <location>
        <begin position="6"/>
        <end position="23"/>
    </location>
</feature>
<dbReference type="AlphaFoldDB" id="A0AAV1IZ47"/>
<comment type="caution">
    <text evidence="2">The sequence shown here is derived from an EMBL/GenBank/DDBJ whole genome shotgun (WGS) entry which is preliminary data.</text>
</comment>
<feature type="transmembrane region" description="Helical" evidence="1">
    <location>
        <begin position="35"/>
        <end position="61"/>
    </location>
</feature>
<evidence type="ECO:0000313" key="3">
    <source>
        <dbReference type="Proteomes" id="UP001497472"/>
    </source>
</evidence>
<feature type="transmembrane region" description="Helical" evidence="1">
    <location>
        <begin position="91"/>
        <end position="110"/>
    </location>
</feature>
<dbReference type="Proteomes" id="UP001497472">
    <property type="component" value="Unassembled WGS sequence"/>
</dbReference>
<keyword evidence="1" id="KW-0812">Transmembrane</keyword>
<evidence type="ECO:0000313" key="2">
    <source>
        <dbReference type="EMBL" id="CAK1542041.1"/>
    </source>
</evidence>
<sequence>MDVSSLVLGCVLLLQMSVILVILNPAYDIRKIRSFFAASSTISNLTIVGYFSLVVYLGMYIPLSSISRLISNEVTCDYEKLVLLNRIEKNYIIAGFSLFLFIVMYGVRALDIYASRLAQILMSSGGANFQGQILNLKDKTQRFTSSFSPENILPKLLKIKRSVSYETILFTKELRDLKALIKSAEISVHSRNAISDIQI</sequence>